<name>A0A0L0S9N7_ALLM3</name>
<dbReference type="OrthoDB" id="10050400at2759"/>
<proteinExistence type="predicted"/>
<dbReference type="AlphaFoldDB" id="A0A0L0S9N7"/>
<evidence type="ECO:0000256" key="1">
    <source>
        <dbReference type="SAM" id="MobiDB-lite"/>
    </source>
</evidence>
<accession>A0A0L0S9N7</accession>
<gene>
    <name evidence="2" type="ORF">AMAG_03616</name>
</gene>
<organism evidence="2 3">
    <name type="scientific">Allomyces macrogynus (strain ATCC 38327)</name>
    <name type="common">Allomyces javanicus var. macrogynus</name>
    <dbReference type="NCBI Taxonomy" id="578462"/>
    <lineage>
        <taxon>Eukaryota</taxon>
        <taxon>Fungi</taxon>
        <taxon>Fungi incertae sedis</taxon>
        <taxon>Blastocladiomycota</taxon>
        <taxon>Blastocladiomycetes</taxon>
        <taxon>Blastocladiales</taxon>
        <taxon>Blastocladiaceae</taxon>
        <taxon>Allomyces</taxon>
    </lineage>
</organism>
<dbReference type="Gene3D" id="1.25.40.10">
    <property type="entry name" value="Tetratricopeptide repeat domain"/>
    <property type="match status" value="1"/>
</dbReference>
<reference evidence="2 3" key="1">
    <citation type="submission" date="2009-11" db="EMBL/GenBank/DDBJ databases">
        <title>Annotation of Allomyces macrogynus ATCC 38327.</title>
        <authorList>
            <consortium name="The Broad Institute Genome Sequencing Platform"/>
            <person name="Russ C."/>
            <person name="Cuomo C."/>
            <person name="Burger G."/>
            <person name="Gray M.W."/>
            <person name="Holland P.W.H."/>
            <person name="King N."/>
            <person name="Lang F.B.F."/>
            <person name="Roger A.J."/>
            <person name="Ruiz-Trillo I."/>
            <person name="Young S.K."/>
            <person name="Zeng Q."/>
            <person name="Gargeya S."/>
            <person name="Fitzgerald M."/>
            <person name="Haas B."/>
            <person name="Abouelleil A."/>
            <person name="Alvarado L."/>
            <person name="Arachchi H.M."/>
            <person name="Berlin A."/>
            <person name="Chapman S.B."/>
            <person name="Gearin G."/>
            <person name="Goldberg J."/>
            <person name="Griggs A."/>
            <person name="Gujja S."/>
            <person name="Hansen M."/>
            <person name="Heiman D."/>
            <person name="Howarth C."/>
            <person name="Larimer J."/>
            <person name="Lui A."/>
            <person name="MacDonald P.J.P."/>
            <person name="McCowen C."/>
            <person name="Montmayeur A."/>
            <person name="Murphy C."/>
            <person name="Neiman D."/>
            <person name="Pearson M."/>
            <person name="Priest M."/>
            <person name="Roberts A."/>
            <person name="Saif S."/>
            <person name="Shea T."/>
            <person name="Sisk P."/>
            <person name="Stolte C."/>
            <person name="Sykes S."/>
            <person name="Wortman J."/>
            <person name="Nusbaum C."/>
            <person name="Birren B."/>
        </authorList>
    </citation>
    <scope>NUCLEOTIDE SEQUENCE [LARGE SCALE GENOMIC DNA]</scope>
    <source>
        <strain evidence="2 3">ATCC 38327</strain>
    </source>
</reference>
<dbReference type="InterPro" id="IPR011990">
    <property type="entry name" value="TPR-like_helical_dom_sf"/>
</dbReference>
<evidence type="ECO:0000313" key="2">
    <source>
        <dbReference type="EMBL" id="KNE59313.1"/>
    </source>
</evidence>
<reference evidence="3" key="2">
    <citation type="submission" date="2009-11" db="EMBL/GenBank/DDBJ databases">
        <title>The Genome Sequence of Allomyces macrogynus strain ATCC 38327.</title>
        <authorList>
            <consortium name="The Broad Institute Genome Sequencing Platform"/>
            <person name="Russ C."/>
            <person name="Cuomo C."/>
            <person name="Shea T."/>
            <person name="Young S.K."/>
            <person name="Zeng Q."/>
            <person name="Koehrsen M."/>
            <person name="Haas B."/>
            <person name="Borodovsky M."/>
            <person name="Guigo R."/>
            <person name="Alvarado L."/>
            <person name="Berlin A."/>
            <person name="Borenstein D."/>
            <person name="Chen Z."/>
            <person name="Engels R."/>
            <person name="Freedman E."/>
            <person name="Gellesch M."/>
            <person name="Goldberg J."/>
            <person name="Griggs A."/>
            <person name="Gujja S."/>
            <person name="Heiman D."/>
            <person name="Hepburn T."/>
            <person name="Howarth C."/>
            <person name="Jen D."/>
            <person name="Larson L."/>
            <person name="Lewis B."/>
            <person name="Mehta T."/>
            <person name="Park D."/>
            <person name="Pearson M."/>
            <person name="Roberts A."/>
            <person name="Saif S."/>
            <person name="Shenoy N."/>
            <person name="Sisk P."/>
            <person name="Stolte C."/>
            <person name="Sykes S."/>
            <person name="Walk T."/>
            <person name="White J."/>
            <person name="Yandava C."/>
            <person name="Burger G."/>
            <person name="Gray M.W."/>
            <person name="Holland P.W.H."/>
            <person name="King N."/>
            <person name="Lang F.B.F."/>
            <person name="Roger A.J."/>
            <person name="Ruiz-Trillo I."/>
            <person name="Lander E."/>
            <person name="Nusbaum C."/>
        </authorList>
    </citation>
    <scope>NUCLEOTIDE SEQUENCE [LARGE SCALE GENOMIC DNA]</scope>
    <source>
        <strain evidence="3">ATCC 38327</strain>
    </source>
</reference>
<protein>
    <submittedName>
        <fullName evidence="2">Uncharacterized protein</fullName>
    </submittedName>
</protein>
<keyword evidence="3" id="KW-1185">Reference proteome</keyword>
<dbReference type="EMBL" id="GG745334">
    <property type="protein sequence ID" value="KNE59313.1"/>
    <property type="molecule type" value="Genomic_DNA"/>
</dbReference>
<sequence length="281" mass="30258">MNRVPAILSRRIASVAGIRPAVRTVPALAAVQARSAPVRPMATAPQDAVPGPTSSGRRDYGTPQEEDSPWSIPMYLLSGALISGSIYYANNATLKPEDLYGADADPHAVYGPVSEQALADDATERALLTFGDTLWARLQNWWTYPAACRRATVLNNLADDLIMLAYLARREAEGATTKDVAERATRRSDAHLSESIKVLQRALDASSGAAKKSPECGACRVAVLNNLGRAEEEAGEPVAAAKYLHKALAEARTLGLVDARREVQVNLTRVQEQVSTGRKRD</sequence>
<feature type="region of interest" description="Disordered" evidence="1">
    <location>
        <begin position="39"/>
        <end position="67"/>
    </location>
</feature>
<evidence type="ECO:0000313" key="3">
    <source>
        <dbReference type="Proteomes" id="UP000054350"/>
    </source>
</evidence>
<dbReference type="VEuPathDB" id="FungiDB:AMAG_03616"/>
<dbReference type="Proteomes" id="UP000054350">
    <property type="component" value="Unassembled WGS sequence"/>
</dbReference>